<reference evidence="3 4" key="1">
    <citation type="journal article" date="2016" name="Nat. Commun.">
        <title>Thousands of microbial genomes shed light on interconnected biogeochemical processes in an aquifer system.</title>
        <authorList>
            <person name="Anantharaman K."/>
            <person name="Brown C.T."/>
            <person name="Hug L.A."/>
            <person name="Sharon I."/>
            <person name="Castelle C.J."/>
            <person name="Probst A.J."/>
            <person name="Thomas B.C."/>
            <person name="Singh A."/>
            <person name="Wilkins M.J."/>
            <person name="Karaoz U."/>
            <person name="Brodie E.L."/>
            <person name="Williams K.H."/>
            <person name="Hubbard S.S."/>
            <person name="Banfield J.F."/>
        </authorList>
    </citation>
    <scope>NUCLEOTIDE SEQUENCE [LARGE SCALE GENOMIC DNA]</scope>
</reference>
<accession>A0A1F6FJ89</accession>
<feature type="domain" description="Ribonucleotide reductase large subunit C-terminal" evidence="2">
    <location>
        <begin position="391"/>
        <end position="542"/>
    </location>
</feature>
<evidence type="ECO:0000259" key="2">
    <source>
        <dbReference type="Pfam" id="PF02867"/>
    </source>
</evidence>
<dbReference type="NCBIfam" id="TIGR02510">
    <property type="entry name" value="NrdE-prime"/>
    <property type="match status" value="1"/>
</dbReference>
<dbReference type="GO" id="GO:0004748">
    <property type="term" value="F:ribonucleoside-diphosphate reductase activity, thioredoxin disulfide as acceptor"/>
    <property type="evidence" value="ECO:0007669"/>
    <property type="project" value="TreeGrafter"/>
</dbReference>
<feature type="domain" description="Ribonucleotide reductase large subunit C-terminal" evidence="2">
    <location>
        <begin position="82"/>
        <end position="203"/>
    </location>
</feature>
<protein>
    <submittedName>
        <fullName evidence="3">Ribonucleoside-diphosphate reductase, alpha chain</fullName>
    </submittedName>
</protein>
<dbReference type="InterPro" id="IPR013350">
    <property type="entry name" value="RNR_alpha"/>
</dbReference>
<sequence length="559" mass="63605">MIDRKQPWYWLNESSRQFMSRGYTLEGQTPEDRVRQIAETAESILKRPGYADKLYEYVSRGWISFSTPVWANFGLGRGFPISCFGSYIADDMSSIMYTHAENGMMSKYGGGTSGYFGALRARGAEIKNNGSSNGPVHFMQMFETLIHVVSQGKVRRGSFSPYLPLEHPDVMEFLDIGTEGNPIQNMTHAVTVGDEWMKSMVDGDEEKRKIWAKVIQRRGEIGYPYILFTDNANNNKPDVYKDKDMKIVASNLCSEIMLPSDEQNSFVCCLSSINLLHYEEWKDTDLVETMVSLLDAVISDFCTRLETLRDSDKHSDNQAFQFMERTYNFAKNHRALGLGVLGWHSYLQSKRIALESDEASKMNEDIWKGLKEKGEAASKELAKEFGEPEVLKGYGRRNTTIFAIAPTTSSAFILGQVSQSIEPVWSNAYVKDVAKLKVTIKNPFLEEVLVEKDKNTKEIWSSIRDHDGSVQHLDFLNDDEKKVFRTFPEMDQAVIIEQAAVRQRYIDQGQSLNIMVPPGVSPKDINQLYLTAWKKGVKALYYQHSMNAAQALTRQKLTR</sequence>
<dbReference type="InterPro" id="IPR000788">
    <property type="entry name" value="RNR_lg_C"/>
</dbReference>
<dbReference type="SUPFAM" id="SSF51998">
    <property type="entry name" value="PFL-like glycyl radical enzymes"/>
    <property type="match status" value="1"/>
</dbReference>
<dbReference type="Proteomes" id="UP000177395">
    <property type="component" value="Unassembled WGS sequence"/>
</dbReference>
<name>A0A1F6FJ89_9BACT</name>
<dbReference type="GO" id="GO:0005971">
    <property type="term" value="C:ribonucleoside-diphosphate reductase complex"/>
    <property type="evidence" value="ECO:0007669"/>
    <property type="project" value="TreeGrafter"/>
</dbReference>
<dbReference type="PRINTS" id="PR01183">
    <property type="entry name" value="RIBORDTASEM1"/>
</dbReference>
<dbReference type="PANTHER" id="PTHR11573:SF6">
    <property type="entry name" value="RIBONUCLEOSIDE-DIPHOSPHATE REDUCTASE LARGE SUBUNIT"/>
    <property type="match status" value="1"/>
</dbReference>
<dbReference type="AlphaFoldDB" id="A0A1F6FJ89"/>
<organism evidence="3 4">
    <name type="scientific">Candidatus Kaiserbacteria bacterium RIFOXYB1_FULL_46_14</name>
    <dbReference type="NCBI Taxonomy" id="1798531"/>
    <lineage>
        <taxon>Bacteria</taxon>
        <taxon>Candidatus Kaiseribacteriota</taxon>
    </lineage>
</organism>
<dbReference type="STRING" id="1798531.A2392_00660"/>
<dbReference type="InterPro" id="IPR039718">
    <property type="entry name" value="Rrm1"/>
</dbReference>
<dbReference type="Pfam" id="PF02867">
    <property type="entry name" value="Ribonuc_red_lgC"/>
    <property type="match status" value="3"/>
</dbReference>
<comment type="caution">
    <text evidence="3">The sequence shown here is derived from an EMBL/GenBank/DDBJ whole genome shotgun (WGS) entry which is preliminary data.</text>
</comment>
<dbReference type="PANTHER" id="PTHR11573">
    <property type="entry name" value="RIBONUCLEOSIDE-DIPHOSPHATE REDUCTASE LARGE CHAIN"/>
    <property type="match status" value="1"/>
</dbReference>
<proteinExistence type="inferred from homology"/>
<dbReference type="GO" id="GO:0009263">
    <property type="term" value="P:deoxyribonucleotide biosynthetic process"/>
    <property type="evidence" value="ECO:0007669"/>
    <property type="project" value="TreeGrafter"/>
</dbReference>
<dbReference type="NCBIfam" id="NF006577">
    <property type="entry name" value="PRK09102.1"/>
    <property type="match status" value="1"/>
</dbReference>
<evidence type="ECO:0000256" key="1">
    <source>
        <dbReference type="ARBA" id="ARBA00010406"/>
    </source>
</evidence>
<feature type="domain" description="Ribonucleotide reductase large subunit C-terminal" evidence="2">
    <location>
        <begin position="207"/>
        <end position="386"/>
    </location>
</feature>
<gene>
    <name evidence="3" type="ORF">A2392_00660</name>
</gene>
<dbReference type="GO" id="GO:0005524">
    <property type="term" value="F:ATP binding"/>
    <property type="evidence" value="ECO:0007669"/>
    <property type="project" value="TreeGrafter"/>
</dbReference>
<evidence type="ECO:0000313" key="3">
    <source>
        <dbReference type="EMBL" id="OGG85907.1"/>
    </source>
</evidence>
<dbReference type="Gene3D" id="3.20.70.20">
    <property type="match status" value="1"/>
</dbReference>
<evidence type="ECO:0000313" key="4">
    <source>
        <dbReference type="Proteomes" id="UP000177395"/>
    </source>
</evidence>
<comment type="similarity">
    <text evidence="1">Belongs to the ribonucleoside diphosphate reductase large chain family.</text>
</comment>
<dbReference type="EMBL" id="MFMS01000004">
    <property type="protein sequence ID" value="OGG85907.1"/>
    <property type="molecule type" value="Genomic_DNA"/>
</dbReference>